<dbReference type="Gene3D" id="2.40.160.110">
    <property type="match status" value="2"/>
</dbReference>
<dbReference type="PROSITE" id="PS51407">
    <property type="entry name" value="LAMP_3"/>
    <property type="match status" value="1"/>
</dbReference>
<proteinExistence type="inferred from homology"/>
<evidence type="ECO:0000259" key="17">
    <source>
        <dbReference type="Pfam" id="PF01299"/>
    </source>
</evidence>
<dbReference type="PANTHER" id="PTHR11506">
    <property type="entry name" value="LYSOSOME-ASSOCIATED MEMBRANE GLYCOPROTEIN"/>
    <property type="match status" value="1"/>
</dbReference>
<keyword evidence="7 14" id="KW-0472">Membrane</keyword>
<evidence type="ECO:0000256" key="9">
    <source>
        <dbReference type="ARBA" id="ARBA00023180"/>
    </source>
</evidence>
<dbReference type="Proteomes" id="UP001205998">
    <property type="component" value="Unassembled WGS sequence"/>
</dbReference>
<keyword evidence="3 14" id="KW-0812">Transmembrane</keyword>
<dbReference type="PANTHER" id="PTHR11506:SF27">
    <property type="entry name" value="LYSOSOME-ASSOCIATED MEMBRANE GLYCOPROTEIN 1"/>
    <property type="match status" value="1"/>
</dbReference>
<comment type="caution">
    <text evidence="19">The sequence shown here is derived from an EMBL/GenBank/DDBJ whole genome shotgun (WGS) entry which is preliminary data.</text>
</comment>
<organism evidence="19 20">
    <name type="scientific">Silurus asotus</name>
    <name type="common">Amur catfish</name>
    <name type="synonym">Parasilurus asotus</name>
    <dbReference type="NCBI Taxonomy" id="30991"/>
    <lineage>
        <taxon>Eukaryota</taxon>
        <taxon>Metazoa</taxon>
        <taxon>Chordata</taxon>
        <taxon>Craniata</taxon>
        <taxon>Vertebrata</taxon>
        <taxon>Euteleostomi</taxon>
        <taxon>Actinopterygii</taxon>
        <taxon>Neopterygii</taxon>
        <taxon>Teleostei</taxon>
        <taxon>Ostariophysi</taxon>
        <taxon>Siluriformes</taxon>
        <taxon>Siluridae</taxon>
        <taxon>Silurus</taxon>
    </lineage>
</organism>
<keyword evidence="6 15" id="KW-1133">Transmembrane helix</keyword>
<evidence type="ECO:0000256" key="2">
    <source>
        <dbReference type="ARBA" id="ARBA00022475"/>
    </source>
</evidence>
<evidence type="ECO:0000256" key="13">
    <source>
        <dbReference type="ARBA" id="ARBA00074383"/>
    </source>
</evidence>
<feature type="signal peptide" evidence="16">
    <location>
        <begin position="1"/>
        <end position="26"/>
    </location>
</feature>
<dbReference type="GO" id="GO:0031902">
    <property type="term" value="C:late endosome membrane"/>
    <property type="evidence" value="ECO:0007669"/>
    <property type="project" value="TreeGrafter"/>
</dbReference>
<feature type="disulfide bond" evidence="14">
    <location>
        <begin position="337"/>
        <end position="374"/>
    </location>
</feature>
<evidence type="ECO:0000256" key="11">
    <source>
        <dbReference type="ARBA" id="ARBA00037817"/>
    </source>
</evidence>
<gene>
    <name evidence="19" type="ORF">C0J50_7945</name>
</gene>
<comment type="similarity">
    <text evidence="14">Belongs to the LAMP family.</text>
</comment>
<keyword evidence="10 14" id="KW-0458">Lysosome</keyword>
<evidence type="ECO:0000256" key="4">
    <source>
        <dbReference type="ARBA" id="ARBA00022729"/>
    </source>
</evidence>
<dbReference type="PROSITE" id="PS00310">
    <property type="entry name" value="LAMP_1"/>
    <property type="match status" value="1"/>
</dbReference>
<dbReference type="GO" id="GO:0072594">
    <property type="term" value="P:establishment of protein localization to organelle"/>
    <property type="evidence" value="ECO:0007669"/>
    <property type="project" value="TreeGrafter"/>
</dbReference>
<evidence type="ECO:0000256" key="8">
    <source>
        <dbReference type="ARBA" id="ARBA00023157"/>
    </source>
</evidence>
<evidence type="ECO:0000256" key="5">
    <source>
        <dbReference type="ARBA" id="ARBA00022753"/>
    </source>
</evidence>
<evidence type="ECO:0000256" key="12">
    <source>
        <dbReference type="ARBA" id="ARBA00060404"/>
    </source>
</evidence>
<keyword evidence="5" id="KW-0967">Endosome</keyword>
<dbReference type="PRINTS" id="PR00336">
    <property type="entry name" value="LYSASSOCTDMP"/>
</dbReference>
<keyword evidence="2" id="KW-1003">Cell membrane</keyword>
<comment type="caution">
    <text evidence="14">Lacks conserved residue(s) required for the propagation of feature annotation.</text>
</comment>
<reference evidence="19" key="1">
    <citation type="submission" date="2018-07" db="EMBL/GenBank/DDBJ databases">
        <title>Comparative genomics of catfishes provides insights into carnivory and benthic adaptation.</title>
        <authorList>
            <person name="Zhang Y."/>
            <person name="Wang D."/>
            <person name="Peng Z."/>
            <person name="Zheng S."/>
            <person name="Shao F."/>
            <person name="Tao W."/>
        </authorList>
    </citation>
    <scope>NUCLEOTIDE SEQUENCE</scope>
    <source>
        <strain evidence="19">Chongqing</strain>
    </source>
</reference>
<keyword evidence="9" id="KW-0325">Glycoprotein</keyword>
<evidence type="ECO:0000256" key="10">
    <source>
        <dbReference type="ARBA" id="ARBA00023228"/>
    </source>
</evidence>
<evidence type="ECO:0000313" key="19">
    <source>
        <dbReference type="EMBL" id="KAI5629553.1"/>
    </source>
</evidence>
<keyword evidence="8 14" id="KW-1015">Disulfide bond</keyword>
<dbReference type="GO" id="GO:0005886">
    <property type="term" value="C:plasma membrane"/>
    <property type="evidence" value="ECO:0007669"/>
    <property type="project" value="UniProtKB-SubCell"/>
</dbReference>
<keyword evidence="4 16" id="KW-0732">Signal</keyword>
<dbReference type="FunFam" id="2.40.160.110:FF:000001">
    <property type="entry name" value="lysosome-associated membrane glycoprotein 2 isoform X2"/>
    <property type="match status" value="1"/>
</dbReference>
<dbReference type="InterPro" id="IPR002000">
    <property type="entry name" value="Lysosome-assoc_membr_glycop"/>
</dbReference>
<evidence type="ECO:0000313" key="20">
    <source>
        <dbReference type="Proteomes" id="UP001205998"/>
    </source>
</evidence>
<evidence type="ECO:0000256" key="15">
    <source>
        <dbReference type="SAM" id="Phobius"/>
    </source>
</evidence>
<sequence>MKFAKGNERGNILALCVAGWLSAAHGVILEVKNGNSTCIKADISANFTITYPVKNGTKTVVVPLPESATVGNGSSCGGEGASPDLLASFGNGHSLGLLFSSTGRIYRVANLSLTYNLTDNTTFPESSSKEVMVLTTNNSQISAQLNTTYRCMSSSVVNLGGPGVTVTFFNIRMQAYMPSANLSTNETICSADVPSTTVAPTTTPISPTTPVTPTIPERGNYSVLNSNGTTCLLARMGLQLNVTYFSKSQNKTVVAVMNIQPNRTSFSGSCESTTTTLLLTGDLANLTFVFTLNTTTSKYQLSTVNMSAFWEDMTAQFQVSNSSLQYMQGTLGRSYMCSVEEVLPVGTNFSLNTFELQVQPFDVRNNEFGPADVCRMQKDNMLVPIIVGACLAGLVLIVLIAYLIGRKRSHAGYQTI</sequence>
<evidence type="ECO:0000259" key="18">
    <source>
        <dbReference type="Pfam" id="PF21222"/>
    </source>
</evidence>
<feature type="domain" description="Lysosome-associated membrane glycoprotein 2-like transmembrane" evidence="18">
    <location>
        <begin position="383"/>
        <end position="414"/>
    </location>
</feature>
<evidence type="ECO:0000256" key="14">
    <source>
        <dbReference type="PROSITE-ProRule" id="PRU00740"/>
    </source>
</evidence>
<feature type="domain" description="Lysosome-associated membrane glycoprotein 2-like luminal" evidence="17">
    <location>
        <begin position="216"/>
        <end position="363"/>
    </location>
</feature>
<evidence type="ECO:0000256" key="1">
    <source>
        <dbReference type="ARBA" id="ARBA00004251"/>
    </source>
</evidence>
<keyword evidence="20" id="KW-1185">Reference proteome</keyword>
<dbReference type="CDD" id="cd12087">
    <property type="entry name" value="TM_EGFR-like"/>
    <property type="match status" value="1"/>
</dbReference>
<feature type="chain" id="PRO_5042126914" description="Lysosome-associated membrane glycoprotein 1" evidence="16">
    <location>
        <begin position="27"/>
        <end position="416"/>
    </location>
</feature>
<dbReference type="AlphaFoldDB" id="A0AAD5B6F8"/>
<dbReference type="GO" id="GO:0005765">
    <property type="term" value="C:lysosomal membrane"/>
    <property type="evidence" value="ECO:0007669"/>
    <property type="project" value="UniProtKB-SubCell"/>
</dbReference>
<dbReference type="InterPro" id="IPR048528">
    <property type="entry name" value="Lamp2-like_luminal"/>
</dbReference>
<evidence type="ECO:0000256" key="3">
    <source>
        <dbReference type="ARBA" id="ARBA00022692"/>
    </source>
</evidence>
<feature type="transmembrane region" description="Helical" evidence="15">
    <location>
        <begin position="381"/>
        <end position="404"/>
    </location>
</feature>
<dbReference type="Pfam" id="PF01299">
    <property type="entry name" value="Lamp2-like_luminal"/>
    <property type="match status" value="2"/>
</dbReference>
<dbReference type="Pfam" id="PF21222">
    <property type="entry name" value="Lamp2_2nd"/>
    <property type="match status" value="1"/>
</dbReference>
<accession>A0AAD5B6F8</accession>
<dbReference type="InterPro" id="IPR018134">
    <property type="entry name" value="LAMP_CS"/>
</dbReference>
<dbReference type="InterPro" id="IPR048524">
    <property type="entry name" value="Lamp2-like_TM"/>
</dbReference>
<comment type="subcellular location">
    <subcellularLocation>
        <location evidence="1">Cell membrane</location>
        <topology evidence="1">Single-pass type I membrane protein</topology>
    </subcellularLocation>
    <subcellularLocation>
        <location evidence="12">Cytolytic granule membrane</location>
        <topology evidence="12">Single-pass type I membrane protein</topology>
    </subcellularLocation>
    <subcellularLocation>
        <location evidence="11">Late endosome membrane</location>
        <topology evidence="11">Single-pass type I membrane protein</topology>
    </subcellularLocation>
    <subcellularLocation>
        <location evidence="14">Lysosome membrane</location>
        <topology evidence="14">Single-pass type I membrane protein</topology>
    </subcellularLocation>
</comment>
<name>A0AAD5B6F8_SILAS</name>
<dbReference type="EMBL" id="MU535325">
    <property type="protein sequence ID" value="KAI5629553.1"/>
    <property type="molecule type" value="Genomic_DNA"/>
</dbReference>
<protein>
    <recommendedName>
        <fullName evidence="13">Lysosome-associated membrane glycoprotein 1</fullName>
    </recommendedName>
</protein>
<evidence type="ECO:0000256" key="7">
    <source>
        <dbReference type="ARBA" id="ARBA00023136"/>
    </source>
</evidence>
<evidence type="ECO:0000256" key="16">
    <source>
        <dbReference type="SAM" id="SignalP"/>
    </source>
</evidence>
<feature type="domain" description="Lysosome-associated membrane glycoprotein 2-like luminal" evidence="17">
    <location>
        <begin position="29"/>
        <end position="176"/>
    </location>
</feature>
<evidence type="ECO:0000256" key="6">
    <source>
        <dbReference type="ARBA" id="ARBA00022989"/>
    </source>
</evidence>